<dbReference type="InterPro" id="IPR036950">
    <property type="entry name" value="PBP_transglycosylase"/>
</dbReference>
<dbReference type="GO" id="GO:0009002">
    <property type="term" value="F:serine-type D-Ala-D-Ala carboxypeptidase activity"/>
    <property type="evidence" value="ECO:0007669"/>
    <property type="project" value="UniProtKB-EC"/>
</dbReference>
<dbReference type="Gene3D" id="3.40.710.10">
    <property type="entry name" value="DD-peptidase/beta-lactamase superfamily"/>
    <property type="match status" value="1"/>
</dbReference>
<keyword evidence="10" id="KW-0133">Cell shape</keyword>
<dbReference type="NCBIfam" id="TIGR02074">
    <property type="entry name" value="PBP_1a_fam"/>
    <property type="match status" value="1"/>
</dbReference>
<dbReference type="GO" id="GO:0005886">
    <property type="term" value="C:plasma membrane"/>
    <property type="evidence" value="ECO:0007669"/>
    <property type="project" value="UniProtKB-SubCell"/>
</dbReference>
<evidence type="ECO:0000313" key="20">
    <source>
        <dbReference type="EMBL" id="OGH75643.1"/>
    </source>
</evidence>
<evidence type="ECO:0000256" key="11">
    <source>
        <dbReference type="ARBA" id="ARBA00022984"/>
    </source>
</evidence>
<dbReference type="InterPro" id="IPR001264">
    <property type="entry name" value="Glyco_trans_51"/>
</dbReference>
<comment type="subcellular location">
    <subcellularLocation>
        <location evidence="1">Cell membrane</location>
    </subcellularLocation>
</comment>
<keyword evidence="17" id="KW-0812">Transmembrane</keyword>
<keyword evidence="4" id="KW-1003">Cell membrane</keyword>
<reference evidence="20 21" key="1">
    <citation type="journal article" date="2016" name="Nat. Commun.">
        <title>Thousands of microbial genomes shed light on interconnected biogeochemical processes in an aquifer system.</title>
        <authorList>
            <person name="Anantharaman K."/>
            <person name="Brown C.T."/>
            <person name="Hug L.A."/>
            <person name="Sharon I."/>
            <person name="Castelle C.J."/>
            <person name="Probst A.J."/>
            <person name="Thomas B.C."/>
            <person name="Singh A."/>
            <person name="Wilkins M.J."/>
            <person name="Karaoz U."/>
            <person name="Brodie E.L."/>
            <person name="Williams K.H."/>
            <person name="Hubbard S.S."/>
            <person name="Banfield J.F."/>
        </authorList>
    </citation>
    <scope>NUCLEOTIDE SEQUENCE [LARGE SCALE GENOMIC DNA]</scope>
</reference>
<evidence type="ECO:0000256" key="10">
    <source>
        <dbReference type="ARBA" id="ARBA00022960"/>
    </source>
</evidence>
<gene>
    <name evidence="20" type="ORF">A3G00_04070</name>
</gene>
<dbReference type="Gene3D" id="2.60.40.10">
    <property type="entry name" value="Immunoglobulins"/>
    <property type="match status" value="1"/>
</dbReference>
<protein>
    <submittedName>
        <fullName evidence="20">Uncharacterized protein</fullName>
    </submittedName>
</protein>
<dbReference type="AlphaFoldDB" id="A0A1F6MW42"/>
<evidence type="ECO:0000256" key="2">
    <source>
        <dbReference type="ARBA" id="ARBA00007090"/>
    </source>
</evidence>
<proteinExistence type="inferred from homology"/>
<keyword evidence="9" id="KW-0378">Hydrolase</keyword>
<feature type="transmembrane region" description="Helical" evidence="17">
    <location>
        <begin position="33"/>
        <end position="55"/>
    </location>
</feature>
<evidence type="ECO:0000256" key="6">
    <source>
        <dbReference type="ARBA" id="ARBA00022670"/>
    </source>
</evidence>
<comment type="similarity">
    <text evidence="3">In the N-terminal section; belongs to the glycosyltransferase 51 family.</text>
</comment>
<evidence type="ECO:0000256" key="16">
    <source>
        <dbReference type="ARBA" id="ARBA00049902"/>
    </source>
</evidence>
<evidence type="ECO:0000259" key="18">
    <source>
        <dbReference type="Pfam" id="PF00905"/>
    </source>
</evidence>
<dbReference type="GO" id="GO:0030288">
    <property type="term" value="C:outer membrane-bounded periplasmic space"/>
    <property type="evidence" value="ECO:0007669"/>
    <property type="project" value="TreeGrafter"/>
</dbReference>
<evidence type="ECO:0000256" key="1">
    <source>
        <dbReference type="ARBA" id="ARBA00004236"/>
    </source>
</evidence>
<keyword evidence="8" id="KW-0808">Transferase</keyword>
<name>A0A1F6MW42_9BACT</name>
<dbReference type="GO" id="GO:0008360">
    <property type="term" value="P:regulation of cell shape"/>
    <property type="evidence" value="ECO:0007669"/>
    <property type="project" value="UniProtKB-KW"/>
</dbReference>
<evidence type="ECO:0000256" key="4">
    <source>
        <dbReference type="ARBA" id="ARBA00022475"/>
    </source>
</evidence>
<sequence>MSSGDNRRRVYGYTTKNHHSVIRKAGGRFWRKLGWLALVGLVFVFLIGTIMVAWASRDLPDPDKLTDRKVAQSTKILDRTGEHLLYEVYAQEKRTLVELDQVPQFLINGVIATEDTEFFQHKGIRPLSILRAVVYGVFTNKRIGGTSTLTQQLVKNAVLTNERKITRKIKEIILSIRLEQKYTKEQILKIYFNEIPYGSTNYGVESAAQSYFGKHVSDVTLAEAATLAGLPKAPSLYLNDPDKLKNRRDFVLERMVAEDYISREEADAAQAEPLKIKQKIENIQAPHFTLYVKGQLVDMFGEQLVDTGGLKVITSLDWEKQQAAELAIKENEKSLLEAGANNAALMAMDPKNGQILSMIGSRDFFDETIDGQFNVATLGKRQPGSSFKPIIYAAAFEKGYTPDTVLFDVLTNFAVSGKPYQPVDYDSKERGPVSMRQALQGSLNIPAVQTMYLVGQDKSVEFAKKMGYTTLSDGEFGLTLVLGGGEIKLLDHVRAYSVFAANGNKFEPVSILRVEDSVGGTLFEWKKTKGEKVLDEKITATISNVLSDDASRAYMFGAGGTLTLPNRSVAAKTGTTNNYVDAWTIGYTPSFVAGVWAGNTDNTQMKQGYGGSKVAGVIWNKFMREALKNAPVEAFPEAPPNDAEKPILRGSTGGAITLSIDKLTGKLASSSTPEKYIIQRSYLPAHSILHYVNKDDPRGPALENPADDPQYQIWENAIQDWIKRTKEKNPDWQISFEDPPTEYDDTHSSELAPTIEIIYPTDGAVLYSRQIDTNFRFGAPRGVTRVSYKIDARYVGVIKAPPFNLNYYAKWLESGAHTLIILAEDDIGNKTEQTINFTLQAGEEPPSVSWVEKNKTVSQNNFPIRLALEPFKLEQIKEILIYQQKSGEEKTILTTITDFSNLFNNQILFTWSSAPETGVWTLIAEVKPKNGGQTKSEVVEILVK</sequence>
<evidence type="ECO:0000256" key="12">
    <source>
        <dbReference type="ARBA" id="ARBA00023136"/>
    </source>
</evidence>
<dbReference type="GO" id="GO:0009252">
    <property type="term" value="P:peptidoglycan biosynthetic process"/>
    <property type="evidence" value="ECO:0007669"/>
    <property type="project" value="UniProtKB-KW"/>
</dbReference>
<dbReference type="Proteomes" id="UP000178347">
    <property type="component" value="Unassembled WGS sequence"/>
</dbReference>
<evidence type="ECO:0000256" key="14">
    <source>
        <dbReference type="ARBA" id="ARBA00023316"/>
    </source>
</evidence>
<evidence type="ECO:0000259" key="19">
    <source>
        <dbReference type="Pfam" id="PF00912"/>
    </source>
</evidence>
<dbReference type="GO" id="GO:0006508">
    <property type="term" value="P:proteolysis"/>
    <property type="evidence" value="ECO:0007669"/>
    <property type="project" value="UniProtKB-KW"/>
</dbReference>
<dbReference type="EMBL" id="MFQN01000004">
    <property type="protein sequence ID" value="OGH75643.1"/>
    <property type="molecule type" value="Genomic_DNA"/>
</dbReference>
<comment type="catalytic activity">
    <reaction evidence="16">
        <text>[GlcNAc-(1-&gt;4)-Mur2Ac(oyl-L-Ala-gamma-D-Glu-L-Lys-D-Ala-D-Ala)](n)-di-trans,octa-cis-undecaprenyl diphosphate + beta-D-GlcNAc-(1-&gt;4)-Mur2Ac(oyl-L-Ala-gamma-D-Glu-L-Lys-D-Ala-D-Ala)-di-trans,octa-cis-undecaprenyl diphosphate = [GlcNAc-(1-&gt;4)-Mur2Ac(oyl-L-Ala-gamma-D-Glu-L-Lys-D-Ala-D-Ala)](n+1)-di-trans,octa-cis-undecaprenyl diphosphate + di-trans,octa-cis-undecaprenyl diphosphate + H(+)</text>
        <dbReference type="Rhea" id="RHEA:23708"/>
        <dbReference type="Rhea" id="RHEA-COMP:9602"/>
        <dbReference type="Rhea" id="RHEA-COMP:9603"/>
        <dbReference type="ChEBI" id="CHEBI:15378"/>
        <dbReference type="ChEBI" id="CHEBI:58405"/>
        <dbReference type="ChEBI" id="CHEBI:60033"/>
        <dbReference type="ChEBI" id="CHEBI:78435"/>
        <dbReference type="EC" id="2.4.99.28"/>
    </reaction>
</comment>
<evidence type="ECO:0000256" key="17">
    <source>
        <dbReference type="SAM" id="Phobius"/>
    </source>
</evidence>
<dbReference type="Gene3D" id="1.10.3810.10">
    <property type="entry name" value="Biosynthetic peptidoglycan transglycosylase-like"/>
    <property type="match status" value="1"/>
</dbReference>
<keyword evidence="7" id="KW-0328">Glycosyltransferase</keyword>
<dbReference type="GO" id="GO:0008658">
    <property type="term" value="F:penicillin binding"/>
    <property type="evidence" value="ECO:0007669"/>
    <property type="project" value="InterPro"/>
</dbReference>
<accession>A0A1F6MW42</accession>
<keyword evidence="11" id="KW-0573">Peptidoglycan synthesis</keyword>
<comment type="similarity">
    <text evidence="2">In the C-terminal section; belongs to the transpeptidase family.</text>
</comment>
<keyword evidence="17" id="KW-1133">Transmembrane helix</keyword>
<keyword evidence="12 17" id="KW-0472">Membrane</keyword>
<evidence type="ECO:0000256" key="5">
    <source>
        <dbReference type="ARBA" id="ARBA00022645"/>
    </source>
</evidence>
<dbReference type="FunFam" id="1.10.3810.10:FF:000001">
    <property type="entry name" value="Penicillin-binding protein 1A"/>
    <property type="match status" value="1"/>
</dbReference>
<dbReference type="InterPro" id="IPR012338">
    <property type="entry name" value="Beta-lactam/transpept-like"/>
</dbReference>
<comment type="caution">
    <text evidence="20">The sequence shown here is derived from an EMBL/GenBank/DDBJ whole genome shotgun (WGS) entry which is preliminary data.</text>
</comment>
<evidence type="ECO:0000256" key="9">
    <source>
        <dbReference type="ARBA" id="ARBA00022801"/>
    </source>
</evidence>
<dbReference type="Pfam" id="PF00905">
    <property type="entry name" value="Transpeptidase"/>
    <property type="match status" value="1"/>
</dbReference>
<dbReference type="SUPFAM" id="SSF53955">
    <property type="entry name" value="Lysozyme-like"/>
    <property type="match status" value="1"/>
</dbReference>
<comment type="catalytic activity">
    <reaction evidence="15">
        <text>Preferential cleavage: (Ac)2-L-Lys-D-Ala-|-D-Ala. Also transpeptidation of peptidyl-alanyl moieties that are N-acyl substituents of D-alanine.</text>
        <dbReference type="EC" id="3.4.16.4"/>
    </reaction>
</comment>
<evidence type="ECO:0000313" key="21">
    <source>
        <dbReference type="Proteomes" id="UP000178347"/>
    </source>
</evidence>
<dbReference type="PANTHER" id="PTHR32282">
    <property type="entry name" value="BINDING PROTEIN TRANSPEPTIDASE, PUTATIVE-RELATED"/>
    <property type="match status" value="1"/>
</dbReference>
<evidence type="ECO:0000256" key="15">
    <source>
        <dbReference type="ARBA" id="ARBA00034000"/>
    </source>
</evidence>
<keyword evidence="14" id="KW-0961">Cell wall biogenesis/degradation</keyword>
<dbReference type="STRING" id="1798692.A3G00_04070"/>
<dbReference type="PANTHER" id="PTHR32282:SF11">
    <property type="entry name" value="PENICILLIN-BINDING PROTEIN 1B"/>
    <property type="match status" value="1"/>
</dbReference>
<dbReference type="GO" id="GO:0008955">
    <property type="term" value="F:peptidoglycan glycosyltransferase activity"/>
    <property type="evidence" value="ECO:0007669"/>
    <property type="project" value="UniProtKB-EC"/>
</dbReference>
<dbReference type="InterPro" id="IPR001460">
    <property type="entry name" value="PCN-bd_Tpept"/>
</dbReference>
<evidence type="ECO:0000256" key="3">
    <source>
        <dbReference type="ARBA" id="ARBA00007739"/>
    </source>
</evidence>
<keyword evidence="6" id="KW-0645">Protease</keyword>
<evidence type="ECO:0000256" key="13">
    <source>
        <dbReference type="ARBA" id="ARBA00023268"/>
    </source>
</evidence>
<feature type="domain" description="Penicillin-binding protein transpeptidase" evidence="18">
    <location>
        <begin position="344"/>
        <end position="623"/>
    </location>
</feature>
<evidence type="ECO:0000256" key="7">
    <source>
        <dbReference type="ARBA" id="ARBA00022676"/>
    </source>
</evidence>
<dbReference type="Pfam" id="PF00912">
    <property type="entry name" value="Transgly"/>
    <property type="match status" value="1"/>
</dbReference>
<dbReference type="InterPro" id="IPR023346">
    <property type="entry name" value="Lysozyme-like_dom_sf"/>
</dbReference>
<dbReference type="InterPro" id="IPR050396">
    <property type="entry name" value="Glycosyltr_51/Transpeptidase"/>
</dbReference>
<keyword evidence="5" id="KW-0121">Carboxypeptidase</keyword>
<dbReference type="GO" id="GO:0071555">
    <property type="term" value="P:cell wall organization"/>
    <property type="evidence" value="ECO:0007669"/>
    <property type="project" value="UniProtKB-KW"/>
</dbReference>
<evidence type="ECO:0000256" key="8">
    <source>
        <dbReference type="ARBA" id="ARBA00022679"/>
    </source>
</evidence>
<dbReference type="SUPFAM" id="SSF56601">
    <property type="entry name" value="beta-lactamase/transpeptidase-like"/>
    <property type="match status" value="1"/>
</dbReference>
<organism evidence="20 21">
    <name type="scientific">Candidatus Magasanikbacteria bacterium RIFCSPLOWO2_12_FULL_43_12</name>
    <dbReference type="NCBI Taxonomy" id="1798692"/>
    <lineage>
        <taxon>Bacteria</taxon>
        <taxon>Candidatus Magasanikiibacteriota</taxon>
    </lineage>
</organism>
<dbReference type="InterPro" id="IPR013783">
    <property type="entry name" value="Ig-like_fold"/>
</dbReference>
<feature type="domain" description="Glycosyl transferase family 51" evidence="19">
    <location>
        <begin position="85"/>
        <end position="255"/>
    </location>
</feature>
<keyword evidence="13" id="KW-0511">Multifunctional enzyme</keyword>